<evidence type="ECO:0000256" key="2">
    <source>
        <dbReference type="ARBA" id="ARBA00023125"/>
    </source>
</evidence>
<dbReference type="InterPro" id="IPR011991">
    <property type="entry name" value="ArsR-like_HTH"/>
</dbReference>
<evidence type="ECO:0000256" key="3">
    <source>
        <dbReference type="ARBA" id="ARBA00023163"/>
    </source>
</evidence>
<dbReference type="CDD" id="cd00090">
    <property type="entry name" value="HTH_ARSR"/>
    <property type="match status" value="1"/>
</dbReference>
<reference evidence="5 6" key="1">
    <citation type="submission" date="2019-03" db="EMBL/GenBank/DDBJ databases">
        <title>Genomic Encyclopedia of Type Strains, Phase IV (KMG-IV): sequencing the most valuable type-strain genomes for metagenomic binning, comparative biology and taxonomic classification.</title>
        <authorList>
            <person name="Goeker M."/>
        </authorList>
    </citation>
    <scope>NUCLEOTIDE SEQUENCE [LARGE SCALE GENOMIC DNA]</scope>
    <source>
        <strain evidence="5 6">DSM 45361</strain>
    </source>
</reference>
<protein>
    <submittedName>
        <fullName evidence="5">HxlR family transcriptional regulator</fullName>
    </submittedName>
</protein>
<keyword evidence="3" id="KW-0804">Transcription</keyword>
<evidence type="ECO:0000259" key="4">
    <source>
        <dbReference type="PROSITE" id="PS51118"/>
    </source>
</evidence>
<dbReference type="GO" id="GO:0003677">
    <property type="term" value="F:DNA binding"/>
    <property type="evidence" value="ECO:0007669"/>
    <property type="project" value="UniProtKB-KW"/>
</dbReference>
<dbReference type="InterPro" id="IPR003033">
    <property type="entry name" value="SCP2_sterol-bd_dom"/>
</dbReference>
<dbReference type="AlphaFoldDB" id="A0A4R6SFC4"/>
<feature type="domain" description="HTH hxlR-type" evidence="4">
    <location>
        <begin position="11"/>
        <end position="109"/>
    </location>
</feature>
<dbReference type="Proteomes" id="UP000295444">
    <property type="component" value="Unassembled WGS sequence"/>
</dbReference>
<dbReference type="InterPro" id="IPR036527">
    <property type="entry name" value="SCP2_sterol-bd_dom_sf"/>
</dbReference>
<dbReference type="InterPro" id="IPR036388">
    <property type="entry name" value="WH-like_DNA-bd_sf"/>
</dbReference>
<dbReference type="Pfam" id="PF01638">
    <property type="entry name" value="HxlR"/>
    <property type="match status" value="1"/>
</dbReference>
<evidence type="ECO:0000256" key="1">
    <source>
        <dbReference type="ARBA" id="ARBA00023015"/>
    </source>
</evidence>
<dbReference type="InterPro" id="IPR002577">
    <property type="entry name" value="HTH_HxlR"/>
</dbReference>
<keyword evidence="6" id="KW-1185">Reference proteome</keyword>
<dbReference type="SUPFAM" id="SSF55718">
    <property type="entry name" value="SCP-like"/>
    <property type="match status" value="1"/>
</dbReference>
<dbReference type="Gene3D" id="1.10.10.10">
    <property type="entry name" value="Winged helix-like DNA-binding domain superfamily/Winged helix DNA-binding domain"/>
    <property type="match status" value="1"/>
</dbReference>
<dbReference type="EMBL" id="SNXZ01000002">
    <property type="protein sequence ID" value="TDQ00315.1"/>
    <property type="molecule type" value="Genomic_DNA"/>
</dbReference>
<dbReference type="PROSITE" id="PS51118">
    <property type="entry name" value="HTH_HXLR"/>
    <property type="match status" value="1"/>
</dbReference>
<dbReference type="InterPro" id="IPR036390">
    <property type="entry name" value="WH_DNA-bd_sf"/>
</dbReference>
<gene>
    <name evidence="5" type="ORF">EV186_102176</name>
</gene>
<organism evidence="5 6">
    <name type="scientific">Labedaea rhizosphaerae</name>
    <dbReference type="NCBI Taxonomy" id="598644"/>
    <lineage>
        <taxon>Bacteria</taxon>
        <taxon>Bacillati</taxon>
        <taxon>Actinomycetota</taxon>
        <taxon>Actinomycetes</taxon>
        <taxon>Pseudonocardiales</taxon>
        <taxon>Pseudonocardiaceae</taxon>
        <taxon>Labedaea</taxon>
    </lineage>
</organism>
<comment type="caution">
    <text evidence="5">The sequence shown here is derived from an EMBL/GenBank/DDBJ whole genome shotgun (WGS) entry which is preliminary data.</text>
</comment>
<name>A0A4R6SFC4_LABRH</name>
<dbReference type="Gene3D" id="3.30.1050.10">
    <property type="entry name" value="SCP2 sterol-binding domain"/>
    <property type="match status" value="1"/>
</dbReference>
<dbReference type="Pfam" id="PF02036">
    <property type="entry name" value="SCP2"/>
    <property type="match status" value="1"/>
</dbReference>
<dbReference type="OrthoDB" id="9792527at2"/>
<dbReference type="PANTHER" id="PTHR33204:SF18">
    <property type="entry name" value="TRANSCRIPTIONAL REGULATORY PROTEIN"/>
    <property type="match status" value="1"/>
</dbReference>
<keyword evidence="1" id="KW-0805">Transcription regulation</keyword>
<sequence length="230" mass="25965">MTIKRDYGQFCGLAAGLNILGERWTLLIIRELLIDTARFSELLESLRGIGPNLLTERLRSLEKNGIVVQVPVPDDLRGRYYRLTARGEELRQPVLGLARWGMPFLHERDAHGTVRADWGFLAVQAMVRPDHIPHDRHEQYLFEVGDRNFTIEVDRGHVSYSRRRPPRPDLTITTDAETFIRIGARMISPLEALVKGTIRMDGDIDVIQRCSAMLGLGIEPTGSKVSNLAG</sequence>
<dbReference type="PANTHER" id="PTHR33204">
    <property type="entry name" value="TRANSCRIPTIONAL REGULATOR, MARR FAMILY"/>
    <property type="match status" value="1"/>
</dbReference>
<dbReference type="SUPFAM" id="SSF46785">
    <property type="entry name" value="Winged helix' DNA-binding domain"/>
    <property type="match status" value="1"/>
</dbReference>
<evidence type="ECO:0000313" key="5">
    <source>
        <dbReference type="EMBL" id="TDQ00315.1"/>
    </source>
</evidence>
<evidence type="ECO:0000313" key="6">
    <source>
        <dbReference type="Proteomes" id="UP000295444"/>
    </source>
</evidence>
<accession>A0A4R6SFC4</accession>
<keyword evidence="2" id="KW-0238">DNA-binding</keyword>
<proteinExistence type="predicted"/>
<dbReference type="RefSeq" id="WP_133849050.1">
    <property type="nucleotide sequence ID" value="NZ_SNXZ01000002.1"/>
</dbReference>